<evidence type="ECO:0000256" key="7">
    <source>
        <dbReference type="ARBA" id="ARBA00022777"/>
    </source>
</evidence>
<dbReference type="Pfam" id="PF16095">
    <property type="entry name" value="COR-A"/>
    <property type="match status" value="1"/>
</dbReference>
<dbReference type="InterPro" id="IPR032675">
    <property type="entry name" value="LRR_dom_sf"/>
</dbReference>
<dbReference type="RefSeq" id="WP_332866816.1">
    <property type="nucleotide sequence ID" value="NZ_JBAFSM010000046.1"/>
</dbReference>
<dbReference type="PANTHER" id="PTHR47679">
    <property type="entry name" value="PROTEIN TORNADO 1"/>
    <property type="match status" value="1"/>
</dbReference>
<dbReference type="InterPro" id="IPR032171">
    <property type="entry name" value="COR-A"/>
</dbReference>
<dbReference type="Pfam" id="PF13855">
    <property type="entry name" value="LRR_8"/>
    <property type="match status" value="1"/>
</dbReference>
<keyword evidence="5" id="KW-0677">Repeat</keyword>
<dbReference type="Gene3D" id="1.10.10.2200">
    <property type="match status" value="1"/>
</dbReference>
<accession>A0AAW9QVG1</accession>
<evidence type="ECO:0000256" key="2">
    <source>
        <dbReference type="ARBA" id="ARBA00022527"/>
    </source>
</evidence>
<dbReference type="GO" id="GO:0005524">
    <property type="term" value="F:ATP binding"/>
    <property type="evidence" value="ECO:0007669"/>
    <property type="project" value="UniProtKB-KW"/>
</dbReference>
<gene>
    <name evidence="13" type="ORF">V0288_19545</name>
</gene>
<dbReference type="InterPro" id="IPR027417">
    <property type="entry name" value="P-loop_NTPase"/>
</dbReference>
<dbReference type="SMART" id="SM00369">
    <property type="entry name" value="LRR_TYP"/>
    <property type="match status" value="2"/>
</dbReference>
<evidence type="ECO:0000259" key="12">
    <source>
        <dbReference type="PROSITE" id="PS51424"/>
    </source>
</evidence>
<evidence type="ECO:0000256" key="1">
    <source>
        <dbReference type="ARBA" id="ARBA00012513"/>
    </source>
</evidence>
<evidence type="ECO:0000256" key="11">
    <source>
        <dbReference type="ARBA" id="ARBA00048679"/>
    </source>
</evidence>
<evidence type="ECO:0000256" key="8">
    <source>
        <dbReference type="ARBA" id="ARBA00022840"/>
    </source>
</evidence>
<keyword evidence="8" id="KW-0067">ATP-binding</keyword>
<dbReference type="SUPFAM" id="SSF52058">
    <property type="entry name" value="L domain-like"/>
    <property type="match status" value="1"/>
</dbReference>
<dbReference type="Pfam" id="PF25497">
    <property type="entry name" value="COR-B"/>
    <property type="match status" value="1"/>
</dbReference>
<dbReference type="InterPro" id="IPR003591">
    <property type="entry name" value="Leu-rich_rpt_typical-subtyp"/>
</dbReference>
<feature type="non-terminal residue" evidence="13">
    <location>
        <position position="1"/>
    </location>
</feature>
<comment type="catalytic activity">
    <reaction evidence="10">
        <text>L-threonyl-[protein] + ATP = O-phospho-L-threonyl-[protein] + ADP + H(+)</text>
        <dbReference type="Rhea" id="RHEA:46608"/>
        <dbReference type="Rhea" id="RHEA-COMP:11060"/>
        <dbReference type="Rhea" id="RHEA-COMP:11605"/>
        <dbReference type="ChEBI" id="CHEBI:15378"/>
        <dbReference type="ChEBI" id="CHEBI:30013"/>
        <dbReference type="ChEBI" id="CHEBI:30616"/>
        <dbReference type="ChEBI" id="CHEBI:61977"/>
        <dbReference type="ChEBI" id="CHEBI:456216"/>
        <dbReference type="EC" id="2.7.11.1"/>
    </reaction>
</comment>
<keyword evidence="3" id="KW-0433">Leucine-rich repeat</keyword>
<keyword evidence="4" id="KW-0808">Transferase</keyword>
<organism evidence="13 14">
    <name type="scientific">Pannus brasiliensis CCIBt3594</name>
    <dbReference type="NCBI Taxonomy" id="1427578"/>
    <lineage>
        <taxon>Bacteria</taxon>
        <taxon>Bacillati</taxon>
        <taxon>Cyanobacteriota</taxon>
        <taxon>Cyanophyceae</taxon>
        <taxon>Oscillatoriophycideae</taxon>
        <taxon>Chroococcales</taxon>
        <taxon>Microcystaceae</taxon>
        <taxon>Pannus</taxon>
    </lineage>
</organism>
<dbReference type="SUPFAM" id="SSF52540">
    <property type="entry name" value="P-loop containing nucleoside triphosphate hydrolases"/>
    <property type="match status" value="1"/>
</dbReference>
<dbReference type="Proteomes" id="UP001328733">
    <property type="component" value="Unassembled WGS sequence"/>
</dbReference>
<evidence type="ECO:0000256" key="9">
    <source>
        <dbReference type="ARBA" id="ARBA00023134"/>
    </source>
</evidence>
<sequence>PESFGSLSNLTSLDLRGNQLTSLPESFGSLSNLTGLDLLNNPLEDPPIEVASRGIKAIREYFRQKQEVGEDTLYEAKLLIVGEGEAGKTTLARRIDNPNCPLPTLDESTEGIDVKEWHFKVDNNKDFRVNIWDFGGQEILHATHQFFLTKRSLYLFVIDTRKESPNLSYWLHIVELLSDNSPLLLIKNEKNNYTVNIPEAQIKGRFENIRETISCNFADNRGLEDIVTAIKYRIQKLPHIGSTLPKTWIRVREELEKDERDYIAIEEYLKICDTNEFKQNKDALQLSQYLHDIGVILHFQEDPLSSLYKIVILKPEWATQAVYKVIRSETVKQNLGKFTGQDLSDIWQAREYAGMRGELLDLMIKFKLCYQLPNEPNTYIAPQLLDIKPPEYGWNDPNNLILRYCYDFMPKGILSRFIVELHHLIDEPKVWRTGVVLKKENTCAEVVETYDQKEIKIQLYGVNKRDLLTTITDKFDEIHRKYNRLIVDKLIPCNCPKCLNQQTPHFYRLEILKQFRSDHEEAIQCQKSYEMINVRGLIDDFESGIGGRNLVPSIDRGKLMKTLTRLVEAQFDELQFIIDPPAGIVPPPPAAQSARVFALLKWAESPDGCGLEKIQKVLDDEILNDR</sequence>
<dbReference type="PANTHER" id="PTHR47679:SF2">
    <property type="entry name" value="C-TERMINAL OF ROC (COR) DOMAIN-CONTAINING PROTEIN"/>
    <property type="match status" value="1"/>
</dbReference>
<keyword evidence="14" id="KW-1185">Reference proteome</keyword>
<keyword evidence="9" id="KW-0342">GTP-binding</keyword>
<evidence type="ECO:0000256" key="4">
    <source>
        <dbReference type="ARBA" id="ARBA00022679"/>
    </source>
</evidence>
<dbReference type="Gene3D" id="3.40.50.300">
    <property type="entry name" value="P-loop containing nucleotide triphosphate hydrolases"/>
    <property type="match status" value="1"/>
</dbReference>
<evidence type="ECO:0000313" key="14">
    <source>
        <dbReference type="Proteomes" id="UP001328733"/>
    </source>
</evidence>
<dbReference type="AlphaFoldDB" id="A0AAW9QVG1"/>
<dbReference type="Gene3D" id="1.10.10.10">
    <property type="entry name" value="Winged helix-like DNA-binding domain superfamily/Winged helix DNA-binding domain"/>
    <property type="match status" value="1"/>
</dbReference>
<dbReference type="PROSITE" id="PS51424">
    <property type="entry name" value="ROC"/>
    <property type="match status" value="1"/>
</dbReference>
<evidence type="ECO:0000313" key="13">
    <source>
        <dbReference type="EMBL" id="MEG3439330.1"/>
    </source>
</evidence>
<name>A0AAW9QVG1_9CHRO</name>
<dbReference type="GO" id="GO:0004674">
    <property type="term" value="F:protein serine/threonine kinase activity"/>
    <property type="evidence" value="ECO:0007669"/>
    <property type="project" value="UniProtKB-KW"/>
</dbReference>
<dbReference type="InterPro" id="IPR001611">
    <property type="entry name" value="Leu-rich_rpt"/>
</dbReference>
<protein>
    <recommendedName>
        <fullName evidence="1">non-specific serine/threonine protein kinase</fullName>
        <ecNumber evidence="1">2.7.11.1</ecNumber>
    </recommendedName>
</protein>
<evidence type="ECO:0000256" key="5">
    <source>
        <dbReference type="ARBA" id="ARBA00022737"/>
    </source>
</evidence>
<dbReference type="Pfam" id="PF08477">
    <property type="entry name" value="Roc"/>
    <property type="match status" value="1"/>
</dbReference>
<dbReference type="EMBL" id="JBAFSM010000046">
    <property type="protein sequence ID" value="MEG3439330.1"/>
    <property type="molecule type" value="Genomic_DNA"/>
</dbReference>
<proteinExistence type="predicted"/>
<dbReference type="PROSITE" id="PS51450">
    <property type="entry name" value="LRR"/>
    <property type="match status" value="1"/>
</dbReference>
<keyword evidence="2" id="KW-0723">Serine/threonine-protein kinase</keyword>
<dbReference type="Gene3D" id="3.30.310.200">
    <property type="match status" value="1"/>
</dbReference>
<reference evidence="13 14" key="1">
    <citation type="submission" date="2024-01" db="EMBL/GenBank/DDBJ databases">
        <title>Genomic insights into the taxonomy and metabolism of the cyanobacterium Pannus brasiliensis CCIBt3594.</title>
        <authorList>
            <person name="Machado M."/>
            <person name="Botero N.B."/>
            <person name="Andreote A.P.D."/>
            <person name="Feitosa A.M.T."/>
            <person name="Popin R."/>
            <person name="Sivonen K."/>
            <person name="Fiore M.F."/>
        </authorList>
    </citation>
    <scope>NUCLEOTIDE SEQUENCE [LARGE SCALE GENOMIC DNA]</scope>
    <source>
        <strain evidence="13 14">CCIBt3594</strain>
    </source>
</reference>
<dbReference type="EC" id="2.7.11.1" evidence="1"/>
<keyword evidence="6" id="KW-0547">Nucleotide-binding</keyword>
<dbReference type="InterPro" id="IPR020859">
    <property type="entry name" value="ROC"/>
</dbReference>
<dbReference type="Gene3D" id="3.80.10.10">
    <property type="entry name" value="Ribonuclease Inhibitor"/>
    <property type="match status" value="1"/>
</dbReference>
<evidence type="ECO:0000256" key="6">
    <source>
        <dbReference type="ARBA" id="ARBA00022741"/>
    </source>
</evidence>
<dbReference type="PRINTS" id="PR00449">
    <property type="entry name" value="RASTRNSFRMNG"/>
</dbReference>
<evidence type="ECO:0000256" key="10">
    <source>
        <dbReference type="ARBA" id="ARBA00047899"/>
    </source>
</evidence>
<feature type="domain" description="Roc" evidence="12">
    <location>
        <begin position="69"/>
        <end position="262"/>
    </location>
</feature>
<comment type="catalytic activity">
    <reaction evidence="11">
        <text>L-seryl-[protein] + ATP = O-phospho-L-seryl-[protein] + ADP + H(+)</text>
        <dbReference type="Rhea" id="RHEA:17989"/>
        <dbReference type="Rhea" id="RHEA-COMP:9863"/>
        <dbReference type="Rhea" id="RHEA-COMP:11604"/>
        <dbReference type="ChEBI" id="CHEBI:15378"/>
        <dbReference type="ChEBI" id="CHEBI:29999"/>
        <dbReference type="ChEBI" id="CHEBI:30616"/>
        <dbReference type="ChEBI" id="CHEBI:83421"/>
        <dbReference type="ChEBI" id="CHEBI:456216"/>
        <dbReference type="EC" id="2.7.11.1"/>
    </reaction>
</comment>
<dbReference type="InterPro" id="IPR036388">
    <property type="entry name" value="WH-like_DNA-bd_sf"/>
</dbReference>
<keyword evidence="7" id="KW-0418">Kinase</keyword>
<comment type="caution">
    <text evidence="13">The sequence shown here is derived from an EMBL/GenBank/DDBJ whole genome shotgun (WGS) entry which is preliminary data.</text>
</comment>
<evidence type="ECO:0000256" key="3">
    <source>
        <dbReference type="ARBA" id="ARBA00022614"/>
    </source>
</evidence>
<dbReference type="InterPro" id="IPR057263">
    <property type="entry name" value="COR-B"/>
</dbReference>